<comment type="caution">
    <text evidence="2">The sequence shown here is derived from an EMBL/GenBank/DDBJ whole genome shotgun (WGS) entry which is preliminary data.</text>
</comment>
<dbReference type="RefSeq" id="WP_345538923.1">
    <property type="nucleotide sequence ID" value="NZ_BAABGJ010000032.1"/>
</dbReference>
<reference evidence="3" key="1">
    <citation type="journal article" date="2019" name="Int. J. Syst. Evol. Microbiol.">
        <title>The Global Catalogue of Microorganisms (GCM) 10K type strain sequencing project: providing services to taxonomists for standard genome sequencing and annotation.</title>
        <authorList>
            <consortium name="The Broad Institute Genomics Platform"/>
            <consortium name="The Broad Institute Genome Sequencing Center for Infectious Disease"/>
            <person name="Wu L."/>
            <person name="Ma J."/>
        </authorList>
    </citation>
    <scope>NUCLEOTIDE SEQUENCE [LARGE SCALE GENOMIC DNA]</scope>
    <source>
        <strain evidence="3">JCM 17804</strain>
    </source>
</reference>
<keyword evidence="3" id="KW-1185">Reference proteome</keyword>
<dbReference type="Proteomes" id="UP001500975">
    <property type="component" value="Unassembled WGS sequence"/>
</dbReference>
<dbReference type="EMBL" id="BAABGJ010000032">
    <property type="protein sequence ID" value="GAA4346082.1"/>
    <property type="molecule type" value="Genomic_DNA"/>
</dbReference>
<evidence type="ECO:0000256" key="1">
    <source>
        <dbReference type="SAM" id="MobiDB-lite"/>
    </source>
</evidence>
<evidence type="ECO:0000313" key="3">
    <source>
        <dbReference type="Proteomes" id="UP001500975"/>
    </source>
</evidence>
<organism evidence="2 3">
    <name type="scientific">Variovorax defluvii</name>
    <dbReference type="NCBI Taxonomy" id="913761"/>
    <lineage>
        <taxon>Bacteria</taxon>
        <taxon>Pseudomonadati</taxon>
        <taxon>Pseudomonadota</taxon>
        <taxon>Betaproteobacteria</taxon>
        <taxon>Burkholderiales</taxon>
        <taxon>Comamonadaceae</taxon>
        <taxon>Variovorax</taxon>
    </lineage>
</organism>
<feature type="region of interest" description="Disordered" evidence="1">
    <location>
        <begin position="141"/>
        <end position="164"/>
    </location>
</feature>
<gene>
    <name evidence="2" type="ORF">GCM10023165_30610</name>
</gene>
<dbReference type="Gene3D" id="1.10.1220.10">
    <property type="entry name" value="Met repressor-like"/>
    <property type="match status" value="1"/>
</dbReference>
<evidence type="ECO:0000313" key="2">
    <source>
        <dbReference type="EMBL" id="GAA4346082.1"/>
    </source>
</evidence>
<dbReference type="InterPro" id="IPR013321">
    <property type="entry name" value="Arc_rbn_hlx_hlx"/>
</dbReference>
<accession>A0ABP8HWD2</accession>
<name>A0ABP8HWD2_9BURK</name>
<proteinExistence type="predicted"/>
<protein>
    <recommendedName>
        <fullName evidence="4">DNA-damage-inducible protein J</fullName>
    </recommendedName>
</protein>
<sequence>MDSTQLRIRIDRAIADKAHKMARSLGMELPDVVRMMLTEAVRIGDFSIERGEQLPTDQAARPFYEYDERQWNSMKTMLDAELALALVNQYIASHTLQIEAAAERVEPDARRIQQLTQERDEARKVLATLDPADAGAVRTILQRFGPQPDRGRQNTGDYEEGDAP</sequence>
<evidence type="ECO:0008006" key="4">
    <source>
        <dbReference type="Google" id="ProtNLM"/>
    </source>
</evidence>